<feature type="compositionally biased region" description="Basic residues" evidence="1">
    <location>
        <begin position="10"/>
        <end position="23"/>
    </location>
</feature>
<dbReference type="Proteomes" id="UP000069205">
    <property type="component" value="Chromosome"/>
</dbReference>
<name>A0A0K2GGI9_NITMO</name>
<dbReference type="AlphaFoldDB" id="A0A0K2GGI9"/>
<reference evidence="2 3" key="1">
    <citation type="journal article" date="2015" name="Proc. Natl. Acad. Sci. U.S.A.">
        <title>Expanded metabolic versatility of ubiquitous nitrite-oxidizing bacteria from the genus Nitrospira.</title>
        <authorList>
            <person name="Koch H."/>
            <person name="Lucker S."/>
            <person name="Albertsen M."/>
            <person name="Kitzinger K."/>
            <person name="Herbold C."/>
            <person name="Spieck E."/>
            <person name="Nielsen P.H."/>
            <person name="Wagner M."/>
            <person name="Daims H."/>
        </authorList>
    </citation>
    <scope>NUCLEOTIDE SEQUENCE [LARGE SCALE GENOMIC DNA]</scope>
    <source>
        <strain evidence="2 3">NSP M-1</strain>
    </source>
</reference>
<accession>A0A0K2GGI9</accession>
<dbReference type="KEGG" id="nmv:NITMOv2_3664"/>
<keyword evidence="3" id="KW-1185">Reference proteome</keyword>
<gene>
    <name evidence="2" type="ORF">NITMOv2_3664</name>
</gene>
<dbReference type="STRING" id="42253.NITMOv2_3664"/>
<sequence>MLPSDSRYHQAMKTKKVRQKHAKVGVGAVRMKAVLKELRGAPRHTLSQARP</sequence>
<evidence type="ECO:0000256" key="1">
    <source>
        <dbReference type="SAM" id="MobiDB-lite"/>
    </source>
</evidence>
<feature type="region of interest" description="Disordered" evidence="1">
    <location>
        <begin position="1"/>
        <end position="23"/>
    </location>
</feature>
<organism evidence="2 3">
    <name type="scientific">Nitrospira moscoviensis</name>
    <dbReference type="NCBI Taxonomy" id="42253"/>
    <lineage>
        <taxon>Bacteria</taxon>
        <taxon>Pseudomonadati</taxon>
        <taxon>Nitrospirota</taxon>
        <taxon>Nitrospiria</taxon>
        <taxon>Nitrospirales</taxon>
        <taxon>Nitrospiraceae</taxon>
        <taxon>Nitrospira</taxon>
    </lineage>
</organism>
<proteinExistence type="predicted"/>
<evidence type="ECO:0000313" key="2">
    <source>
        <dbReference type="EMBL" id="ALA60056.1"/>
    </source>
</evidence>
<dbReference type="PATRIC" id="fig|42253.5.peg.3616"/>
<dbReference type="EMBL" id="CP011801">
    <property type="protein sequence ID" value="ALA60056.1"/>
    <property type="molecule type" value="Genomic_DNA"/>
</dbReference>
<evidence type="ECO:0000313" key="3">
    <source>
        <dbReference type="Proteomes" id="UP000069205"/>
    </source>
</evidence>
<protein>
    <submittedName>
        <fullName evidence="2">Uncharacterized protein</fullName>
    </submittedName>
</protein>